<dbReference type="NCBIfam" id="TIGR01167">
    <property type="entry name" value="LPXTG_anchor"/>
    <property type="match status" value="1"/>
</dbReference>
<keyword evidence="1" id="KW-0812">Transmembrane</keyword>
<organism evidence="2 3">
    <name type="scientific">Lentzea albidocapillata subsp. violacea</name>
    <dbReference type="NCBI Taxonomy" id="128104"/>
    <lineage>
        <taxon>Bacteria</taxon>
        <taxon>Bacillati</taxon>
        <taxon>Actinomycetota</taxon>
        <taxon>Actinomycetes</taxon>
        <taxon>Pseudonocardiales</taxon>
        <taxon>Pseudonocardiaceae</taxon>
        <taxon>Lentzea</taxon>
    </lineage>
</organism>
<evidence type="ECO:0000313" key="3">
    <source>
        <dbReference type="Proteomes" id="UP000199682"/>
    </source>
</evidence>
<dbReference type="AlphaFoldDB" id="A0A1G9ZGB4"/>
<proteinExistence type="predicted"/>
<feature type="transmembrane region" description="Helical" evidence="1">
    <location>
        <begin position="28"/>
        <end position="49"/>
    </location>
</feature>
<sequence>MYGGKIVPPVAVAGTASVVTLANTGASVGWLLFGGVAMVVSGLALRLFVLRRPAKHEA</sequence>
<gene>
    <name evidence="2" type="ORF">SAMN04488074_13930</name>
</gene>
<dbReference type="RefSeq" id="WP_143028125.1">
    <property type="nucleotide sequence ID" value="NZ_FNET01000039.1"/>
</dbReference>
<protein>
    <submittedName>
        <fullName evidence="2">LPXTG-motif cell wall anchor domain-containing protein</fullName>
    </submittedName>
</protein>
<reference evidence="3" key="1">
    <citation type="submission" date="2016-10" db="EMBL/GenBank/DDBJ databases">
        <authorList>
            <person name="Varghese N."/>
            <person name="Submissions S."/>
        </authorList>
    </citation>
    <scope>NUCLEOTIDE SEQUENCE [LARGE SCALE GENOMIC DNA]</scope>
    <source>
        <strain evidence="3">DSM 44796</strain>
    </source>
</reference>
<dbReference type="EMBL" id="FNET01000039">
    <property type="protein sequence ID" value="SDN20235.1"/>
    <property type="molecule type" value="Genomic_DNA"/>
</dbReference>
<keyword evidence="1" id="KW-1133">Transmembrane helix</keyword>
<accession>A0A1G9ZGB4</accession>
<keyword evidence="1" id="KW-0472">Membrane</keyword>
<evidence type="ECO:0000256" key="1">
    <source>
        <dbReference type="SAM" id="Phobius"/>
    </source>
</evidence>
<name>A0A1G9ZGB4_9PSEU</name>
<evidence type="ECO:0000313" key="2">
    <source>
        <dbReference type="EMBL" id="SDN20235.1"/>
    </source>
</evidence>
<dbReference type="Proteomes" id="UP000199682">
    <property type="component" value="Unassembled WGS sequence"/>
</dbReference>